<dbReference type="CDD" id="cd12912">
    <property type="entry name" value="PDC2_MCP_like"/>
    <property type="match status" value="1"/>
</dbReference>
<dbReference type="EMBL" id="PIOD01000025">
    <property type="protein sequence ID" value="RDW15396.1"/>
    <property type="molecule type" value="Genomic_DNA"/>
</dbReference>
<evidence type="ECO:0000256" key="6">
    <source>
        <dbReference type="ARBA" id="ARBA00022989"/>
    </source>
</evidence>
<dbReference type="PANTHER" id="PTHR32089">
    <property type="entry name" value="METHYL-ACCEPTING CHEMOTAXIS PROTEIN MCPB"/>
    <property type="match status" value="1"/>
</dbReference>
<name>A0A3D8PH36_9BACI</name>
<evidence type="ECO:0000256" key="4">
    <source>
        <dbReference type="ARBA" id="ARBA00022500"/>
    </source>
</evidence>
<keyword evidence="3" id="KW-0488">Methylation</keyword>
<gene>
    <name evidence="14" type="ORF">CWR45_16545</name>
</gene>
<dbReference type="PANTHER" id="PTHR32089:SF114">
    <property type="entry name" value="METHYL-ACCEPTING CHEMOTAXIS PROTEIN MCPB"/>
    <property type="match status" value="1"/>
</dbReference>
<evidence type="ECO:0000256" key="2">
    <source>
        <dbReference type="ARBA" id="ARBA00022475"/>
    </source>
</evidence>
<feature type="domain" description="Methyl-accepting transducer" evidence="12">
    <location>
        <begin position="394"/>
        <end position="630"/>
    </location>
</feature>
<evidence type="ECO:0000256" key="10">
    <source>
        <dbReference type="PROSITE-ProRule" id="PRU00284"/>
    </source>
</evidence>
<dbReference type="GO" id="GO:0006935">
    <property type="term" value="P:chemotaxis"/>
    <property type="evidence" value="ECO:0007669"/>
    <property type="project" value="UniProtKB-KW"/>
</dbReference>
<dbReference type="SMART" id="SM00304">
    <property type="entry name" value="HAMP"/>
    <property type="match status" value="1"/>
</dbReference>
<dbReference type="InterPro" id="IPR004089">
    <property type="entry name" value="MCPsignal_dom"/>
</dbReference>
<dbReference type="CDD" id="cd18773">
    <property type="entry name" value="PDC1_HK_sensor"/>
    <property type="match status" value="1"/>
</dbReference>
<dbReference type="Pfam" id="PF02743">
    <property type="entry name" value="dCache_1"/>
    <property type="match status" value="1"/>
</dbReference>
<feature type="transmembrane region" description="Helical" evidence="11">
    <location>
        <begin position="29"/>
        <end position="51"/>
    </location>
</feature>
<dbReference type="PROSITE" id="PS50111">
    <property type="entry name" value="CHEMOTAXIS_TRANSDUC_2"/>
    <property type="match status" value="1"/>
</dbReference>
<dbReference type="GO" id="GO:0007165">
    <property type="term" value="P:signal transduction"/>
    <property type="evidence" value="ECO:0007669"/>
    <property type="project" value="UniProtKB-KW"/>
</dbReference>
<keyword evidence="2" id="KW-1003">Cell membrane</keyword>
<dbReference type="Proteomes" id="UP000256520">
    <property type="component" value="Unassembled WGS sequence"/>
</dbReference>
<dbReference type="CDD" id="cd06225">
    <property type="entry name" value="HAMP"/>
    <property type="match status" value="1"/>
</dbReference>
<comment type="similarity">
    <text evidence="9">Belongs to the methyl-accepting chemotaxis (MCP) protein family.</text>
</comment>
<dbReference type="OrthoDB" id="9760371at2"/>
<sequence length="680" mass="74050">MKNTETTNVKAKRIRSVRGFITKSIQNQILIPFLILIILAGGVVAVVSYNFSVKNTTVELTETVESQMVGLNDTFELFFSNIDYTLERFISNDLVANYQPENKQDLLNYFGETKETNPSIANIYTVIDKTGEVIIYPEVDLGDDFNAKERDWYQNAVEANGETVWTEPYTDASTGETVVTVSRAYYIGDNLAGAMSADVMVGTLVDMVDELEIGQTGYGVIFDNAGKYVAHTDQEYIGQDASKEEYYKKIISTGKQGIVEYQFEGKDKIMAFTTNPTTGWILGGTVYLEDFQKQAQTIIIPILITLGLVILLAIVVSILITRGITKPIKQVMERMENIARGDLSHDPLKTKYRNEVGQLIVATNDMNQTMREVLHQINEVSETVSSQSEELTQTAGELKTGAEQIATTMEELATGSETQANSASDLASNMGTFASRVEEASEHGEHIQGNSVIVLEMTNEGSKLMQSSSNQMVKINHIVKDAVEKMQSLNKHSQEISTLVSVIKDVADQTNLLALNAAIEAARAGEHGKGFAVVANEVRKLAEQVAVSVNDITGIVTNIQTESSNVSDSLRDGYSEVELGTSQIETTGETFNEISSAVTEMAQNIKSVSVNLSEIAASSQEMNGSIEEIASVSEEAAAGVEQTAASAQEASGSMEEIAGSSVHLAKLAEELNELVGRFKI</sequence>
<dbReference type="Gene3D" id="1.10.287.950">
    <property type="entry name" value="Methyl-accepting chemotaxis protein"/>
    <property type="match status" value="1"/>
</dbReference>
<dbReference type="RefSeq" id="WP_115750960.1">
    <property type="nucleotide sequence ID" value="NZ_PIOD01000025.1"/>
</dbReference>
<dbReference type="InterPro" id="IPR003660">
    <property type="entry name" value="HAMP_dom"/>
</dbReference>
<organism evidence="14 15">
    <name type="scientific">Oceanobacillus chungangensis</name>
    <dbReference type="NCBI Taxonomy" id="1229152"/>
    <lineage>
        <taxon>Bacteria</taxon>
        <taxon>Bacillati</taxon>
        <taxon>Bacillota</taxon>
        <taxon>Bacilli</taxon>
        <taxon>Bacillales</taxon>
        <taxon>Bacillaceae</taxon>
        <taxon>Oceanobacillus</taxon>
    </lineage>
</organism>
<comment type="caution">
    <text evidence="14">The sequence shown here is derived from an EMBL/GenBank/DDBJ whole genome shotgun (WGS) entry which is preliminary data.</text>
</comment>
<dbReference type="InterPro" id="IPR033479">
    <property type="entry name" value="dCache_1"/>
</dbReference>
<dbReference type="PROSITE" id="PS50885">
    <property type="entry name" value="HAMP"/>
    <property type="match status" value="1"/>
</dbReference>
<evidence type="ECO:0000259" key="12">
    <source>
        <dbReference type="PROSITE" id="PS50111"/>
    </source>
</evidence>
<dbReference type="SUPFAM" id="SSF58104">
    <property type="entry name" value="Methyl-accepting chemotaxis protein (MCP) signaling domain"/>
    <property type="match status" value="1"/>
</dbReference>
<keyword evidence="4" id="KW-0145">Chemotaxis</keyword>
<keyword evidence="8 10" id="KW-0807">Transducer</keyword>
<evidence type="ECO:0000256" key="9">
    <source>
        <dbReference type="ARBA" id="ARBA00029447"/>
    </source>
</evidence>
<keyword evidence="6 11" id="KW-1133">Transmembrane helix</keyword>
<dbReference type="SMART" id="SM00283">
    <property type="entry name" value="MA"/>
    <property type="match status" value="1"/>
</dbReference>
<evidence type="ECO:0000256" key="5">
    <source>
        <dbReference type="ARBA" id="ARBA00022692"/>
    </source>
</evidence>
<accession>A0A3D8PH36</accession>
<dbReference type="SUPFAM" id="SSF103190">
    <property type="entry name" value="Sensory domain-like"/>
    <property type="match status" value="1"/>
</dbReference>
<dbReference type="Pfam" id="PF00672">
    <property type="entry name" value="HAMP"/>
    <property type="match status" value="1"/>
</dbReference>
<keyword evidence="15" id="KW-1185">Reference proteome</keyword>
<dbReference type="Pfam" id="PF00015">
    <property type="entry name" value="MCPsignal"/>
    <property type="match status" value="1"/>
</dbReference>
<evidence type="ECO:0000256" key="8">
    <source>
        <dbReference type="ARBA" id="ARBA00023224"/>
    </source>
</evidence>
<dbReference type="CDD" id="cd11386">
    <property type="entry name" value="MCP_signal"/>
    <property type="match status" value="1"/>
</dbReference>
<evidence type="ECO:0000256" key="7">
    <source>
        <dbReference type="ARBA" id="ARBA00023136"/>
    </source>
</evidence>
<evidence type="ECO:0000256" key="1">
    <source>
        <dbReference type="ARBA" id="ARBA00004651"/>
    </source>
</evidence>
<dbReference type="Gene3D" id="3.30.450.20">
    <property type="entry name" value="PAS domain"/>
    <property type="match status" value="2"/>
</dbReference>
<feature type="domain" description="HAMP" evidence="13">
    <location>
        <begin position="322"/>
        <end position="375"/>
    </location>
</feature>
<evidence type="ECO:0000259" key="13">
    <source>
        <dbReference type="PROSITE" id="PS50885"/>
    </source>
</evidence>
<protein>
    <submittedName>
        <fullName evidence="14">Chemotaxis protein</fullName>
    </submittedName>
</protein>
<keyword evidence="5 11" id="KW-0812">Transmembrane</keyword>
<evidence type="ECO:0000313" key="15">
    <source>
        <dbReference type="Proteomes" id="UP000256520"/>
    </source>
</evidence>
<evidence type="ECO:0000256" key="11">
    <source>
        <dbReference type="SAM" id="Phobius"/>
    </source>
</evidence>
<dbReference type="InterPro" id="IPR029151">
    <property type="entry name" value="Sensor-like_sf"/>
</dbReference>
<dbReference type="GO" id="GO:0005886">
    <property type="term" value="C:plasma membrane"/>
    <property type="evidence" value="ECO:0007669"/>
    <property type="project" value="UniProtKB-SubCell"/>
</dbReference>
<dbReference type="AlphaFoldDB" id="A0A3D8PH36"/>
<proteinExistence type="inferred from homology"/>
<evidence type="ECO:0000256" key="3">
    <source>
        <dbReference type="ARBA" id="ARBA00022481"/>
    </source>
</evidence>
<reference evidence="15" key="1">
    <citation type="submission" date="2017-11" db="EMBL/GenBank/DDBJ databases">
        <authorList>
            <person name="Zhu W."/>
        </authorList>
    </citation>
    <scope>NUCLEOTIDE SEQUENCE [LARGE SCALE GENOMIC DNA]</scope>
    <source>
        <strain evidence="15">CAU 1051</strain>
    </source>
</reference>
<comment type="subcellular location">
    <subcellularLocation>
        <location evidence="1">Cell membrane</location>
        <topology evidence="1">Multi-pass membrane protein</topology>
    </subcellularLocation>
</comment>
<keyword evidence="7 11" id="KW-0472">Membrane</keyword>
<evidence type="ECO:0000313" key="14">
    <source>
        <dbReference type="EMBL" id="RDW15396.1"/>
    </source>
</evidence>
<feature type="transmembrane region" description="Helical" evidence="11">
    <location>
        <begin position="298"/>
        <end position="320"/>
    </location>
</feature>